<evidence type="ECO:0000313" key="4">
    <source>
        <dbReference type="Proteomes" id="UP000281118"/>
    </source>
</evidence>
<dbReference type="AlphaFoldDB" id="A0A3S0XE40"/>
<evidence type="ECO:0000256" key="1">
    <source>
        <dbReference type="SAM" id="MobiDB-lite"/>
    </source>
</evidence>
<dbReference type="Pfam" id="PF06097">
    <property type="entry name" value="DUF945"/>
    <property type="match status" value="1"/>
</dbReference>
<name>A0A3S0XE40_9BURK</name>
<dbReference type="EMBL" id="RXFT01000003">
    <property type="protein sequence ID" value="RUR67249.1"/>
    <property type="molecule type" value="Genomic_DNA"/>
</dbReference>
<feature type="compositionally biased region" description="Acidic residues" evidence="1">
    <location>
        <begin position="109"/>
        <end position="122"/>
    </location>
</feature>
<feature type="compositionally biased region" description="Gly residues" evidence="1">
    <location>
        <begin position="512"/>
        <end position="524"/>
    </location>
</feature>
<dbReference type="InterPro" id="IPR010352">
    <property type="entry name" value="DUF945"/>
</dbReference>
<keyword evidence="2" id="KW-0472">Membrane</keyword>
<comment type="caution">
    <text evidence="3">The sequence shown here is derived from an EMBL/GenBank/DDBJ whole genome shotgun (WGS) entry which is preliminary data.</text>
</comment>
<feature type="region of interest" description="Disordered" evidence="1">
    <location>
        <begin position="98"/>
        <end position="129"/>
    </location>
</feature>
<organism evidence="3 4">
    <name type="scientific">Variovorax guangxiensis</name>
    <dbReference type="NCBI Taxonomy" id="1775474"/>
    <lineage>
        <taxon>Bacteria</taxon>
        <taxon>Pseudomonadati</taxon>
        <taxon>Pseudomonadota</taxon>
        <taxon>Betaproteobacteria</taxon>
        <taxon>Burkholderiales</taxon>
        <taxon>Comamonadaceae</taxon>
        <taxon>Variovorax</taxon>
    </lineage>
</organism>
<gene>
    <name evidence="3" type="ORF">EJP67_09255</name>
</gene>
<reference evidence="3 4" key="1">
    <citation type="submission" date="2018-12" db="EMBL/GenBank/DDBJ databases">
        <title>The genome sequences of Variovorax guangxiensis DSM 27352.</title>
        <authorList>
            <person name="Gao J."/>
            <person name="Sun J."/>
        </authorList>
    </citation>
    <scope>NUCLEOTIDE SEQUENCE [LARGE SCALE GENOMIC DNA]</scope>
    <source>
        <strain evidence="3 4">DSM 27352</strain>
    </source>
</reference>
<protein>
    <submittedName>
        <fullName evidence="3">DUF945 family protein</fullName>
    </submittedName>
</protein>
<feature type="region of interest" description="Disordered" evidence="1">
    <location>
        <begin position="501"/>
        <end position="524"/>
    </location>
</feature>
<feature type="compositionally biased region" description="Low complexity" evidence="1">
    <location>
        <begin position="98"/>
        <end position="107"/>
    </location>
</feature>
<keyword evidence="2" id="KW-0812">Transmembrane</keyword>
<keyword evidence="2" id="KW-1133">Transmembrane helix</keyword>
<sequence>MAQGAYPIIPINRKTDTRKQQALNKKAVLGVLAAAIAAAYGGSTWWAGSQIKSRYDTALDELPKQTALVRVTERKYERGFLGAVSTVTLEIGCSADAAAPAASQPTAGQDEEEKEDGEEDDTPAIKPPKQLRLTIRDTIHHGPLAGGTLAAATIDSELVLDPKTQAELKKLFGEAKPLSARTKVGFDGAFTTDLTVAPARLSEEGKGRLDWQGLQARVNVNAARTQARYDLNMPGLDFSDVKSGVTMKMGKLTAKADMDSSAGWFLATGKTEGRLDTLEFAVRKKAAEDGSEPPKALPAVVLQNIDLVGDATMKDGLYASTGTLKGTGKIGETKIDKFELTSGARRIHGAGYRKLADAWMQSSAASGCGKGGSKASQAAMQALAEQLTPDLKAMAKYAPEAGIDKLVVEIDGKRAELGYSAGMAGVTDEDLQLPGTALMMKRGVLKAHARLPMKWLEKLAETGAESGQTPPPEMVAGLVEQGEQSGFVKRDGDDVTTQVEFSEGNLKVNGQPLGGAPGMNGSGK</sequence>
<dbReference type="OrthoDB" id="8831594at2"/>
<evidence type="ECO:0000256" key="2">
    <source>
        <dbReference type="SAM" id="Phobius"/>
    </source>
</evidence>
<proteinExistence type="predicted"/>
<accession>A0A3S0XE40</accession>
<dbReference type="Proteomes" id="UP000281118">
    <property type="component" value="Unassembled WGS sequence"/>
</dbReference>
<evidence type="ECO:0000313" key="3">
    <source>
        <dbReference type="EMBL" id="RUR67249.1"/>
    </source>
</evidence>
<feature type="transmembrane region" description="Helical" evidence="2">
    <location>
        <begin position="27"/>
        <end position="47"/>
    </location>
</feature>